<evidence type="ECO:0000256" key="1">
    <source>
        <dbReference type="SAM" id="Phobius"/>
    </source>
</evidence>
<name>A0A645IZ15_9ZZZZ</name>
<keyword evidence="1" id="KW-0472">Membrane</keyword>
<dbReference type="AlphaFoldDB" id="A0A645IZ15"/>
<sequence length="85" mass="9391">MLVPTLLALAVSWFIPAYTIYALMVLAGYYLLIGNALARFVYASLSNAVFDKFINTRLEGVQINRGLAKEEDIDEGADDDEDTEA</sequence>
<keyword evidence="1" id="KW-0812">Transmembrane</keyword>
<organism evidence="2">
    <name type="scientific">bioreactor metagenome</name>
    <dbReference type="NCBI Taxonomy" id="1076179"/>
    <lineage>
        <taxon>unclassified sequences</taxon>
        <taxon>metagenomes</taxon>
        <taxon>ecological metagenomes</taxon>
    </lineage>
</organism>
<comment type="caution">
    <text evidence="2">The sequence shown here is derived from an EMBL/GenBank/DDBJ whole genome shotgun (WGS) entry which is preliminary data.</text>
</comment>
<keyword evidence="1" id="KW-1133">Transmembrane helix</keyword>
<feature type="transmembrane region" description="Helical" evidence="1">
    <location>
        <begin position="6"/>
        <end position="32"/>
    </location>
</feature>
<accession>A0A645IZ15</accession>
<dbReference type="EMBL" id="VSSQ01125227">
    <property type="protein sequence ID" value="MPN55699.1"/>
    <property type="molecule type" value="Genomic_DNA"/>
</dbReference>
<evidence type="ECO:0000313" key="2">
    <source>
        <dbReference type="EMBL" id="MPN55699.1"/>
    </source>
</evidence>
<reference evidence="2" key="1">
    <citation type="submission" date="2019-08" db="EMBL/GenBank/DDBJ databases">
        <authorList>
            <person name="Kucharzyk K."/>
            <person name="Murdoch R.W."/>
            <person name="Higgins S."/>
            <person name="Loffler F."/>
        </authorList>
    </citation>
    <scope>NUCLEOTIDE SEQUENCE</scope>
</reference>
<gene>
    <name evidence="2" type="ORF">SDC9_203383</name>
</gene>
<proteinExistence type="predicted"/>
<protein>
    <submittedName>
        <fullName evidence="2">Uncharacterized protein</fullName>
    </submittedName>
</protein>